<keyword evidence="3" id="KW-0805">Transcription regulation</keyword>
<proteinExistence type="inferred from homology"/>
<dbReference type="InterPro" id="IPR036390">
    <property type="entry name" value="WH_DNA-bd_sf"/>
</dbReference>
<dbReference type="AlphaFoldDB" id="S3P4X5"/>
<dbReference type="SUPFAM" id="SSF46785">
    <property type="entry name" value="Winged helix' DNA-binding domain"/>
    <property type="match status" value="1"/>
</dbReference>
<feature type="domain" description="HTH gntR-type" evidence="6">
    <location>
        <begin position="5"/>
        <end position="73"/>
    </location>
</feature>
<dbReference type="SUPFAM" id="SSF53383">
    <property type="entry name" value="PLP-dependent transferases"/>
    <property type="match status" value="1"/>
</dbReference>
<dbReference type="eggNOG" id="COG1167">
    <property type="taxonomic scope" value="Bacteria"/>
</dbReference>
<dbReference type="InterPro" id="IPR004839">
    <property type="entry name" value="Aminotransferase_I/II_large"/>
</dbReference>
<dbReference type="Pfam" id="PF00392">
    <property type="entry name" value="GntR"/>
    <property type="match status" value="1"/>
</dbReference>
<dbReference type="PANTHER" id="PTHR46577">
    <property type="entry name" value="HTH-TYPE TRANSCRIPTIONAL REGULATORY PROTEIN GABR"/>
    <property type="match status" value="1"/>
</dbReference>
<dbReference type="Pfam" id="PF00155">
    <property type="entry name" value="Aminotran_1_2"/>
    <property type="match status" value="1"/>
</dbReference>
<name>S3P4X5_9GAMM</name>
<evidence type="ECO:0000259" key="6">
    <source>
        <dbReference type="PROSITE" id="PS50949"/>
    </source>
</evidence>
<dbReference type="InterPro" id="IPR051446">
    <property type="entry name" value="HTH_trans_reg/aminotransferase"/>
</dbReference>
<evidence type="ECO:0000256" key="3">
    <source>
        <dbReference type="ARBA" id="ARBA00023015"/>
    </source>
</evidence>
<dbReference type="InterPro" id="IPR036388">
    <property type="entry name" value="WH-like_DNA-bd_sf"/>
</dbReference>
<dbReference type="RefSeq" id="WP_016656172.1">
    <property type="nucleotide sequence ID" value="NZ_KE340353.1"/>
</dbReference>
<dbReference type="STRING" id="632955.GCA_000829675_03605"/>
<dbReference type="GO" id="GO:0030170">
    <property type="term" value="F:pyridoxal phosphate binding"/>
    <property type="evidence" value="ECO:0007669"/>
    <property type="project" value="InterPro"/>
</dbReference>
<evidence type="ECO:0000313" key="7">
    <source>
        <dbReference type="EMBL" id="EPF73886.1"/>
    </source>
</evidence>
<organism evidence="7 8">
    <name type="scientific">Acinetobacter rudis CIP 110305</name>
    <dbReference type="NCBI Taxonomy" id="421052"/>
    <lineage>
        <taxon>Bacteria</taxon>
        <taxon>Pseudomonadati</taxon>
        <taxon>Pseudomonadota</taxon>
        <taxon>Gammaproteobacteria</taxon>
        <taxon>Moraxellales</taxon>
        <taxon>Moraxellaceae</taxon>
        <taxon>Acinetobacter</taxon>
    </lineage>
</organism>
<protein>
    <recommendedName>
        <fullName evidence="6">HTH gntR-type domain-containing protein</fullName>
    </recommendedName>
</protein>
<dbReference type="SMART" id="SM00345">
    <property type="entry name" value="HTH_GNTR"/>
    <property type="match status" value="1"/>
</dbReference>
<sequence>MIIRGNTAQEIQDSIRILIKDGQLAEGDFLPSVRDLAEQLKLNRNTVAAAYKNLVNMGVIISKGRLGSQIKSHQATRLLEGYQPLSQGVIDLAHGNPKRSLLASLEHINLTQFHCAVYGEDIYHSGLLKIADENIFCDISAEFAIEFTHGAVDAIERILSVHLIATDTIAIEQPGFISSICALEQQQYKMQPFTVTSDGFDLNELQHALDMHAQAVIITPRAQNPTGYSLDQHHADKIKALLSNYPHVLVIIDDHFSLLSQAEYQHVIPESTRHWAVIRSVSKYLAPDFRFAFVSSDQHTASKLRQKLNAGSTWVSHILQEIIYQLLEKEQFDKQLSQTKSYYQEQNQKMVQYLQKLNIPCAQQYDGLNIWLALPHADKISKLLAQHGFLVRSGQDFQVNQNISGIRISTAEMTEAQMQDLAKQLRQIYQVILHI</sequence>
<keyword evidence="4" id="KW-0238">DNA-binding</keyword>
<dbReference type="Gene3D" id="3.40.640.10">
    <property type="entry name" value="Type I PLP-dependent aspartate aminotransferase-like (Major domain)"/>
    <property type="match status" value="1"/>
</dbReference>
<dbReference type="PRINTS" id="PR00035">
    <property type="entry name" value="HTHGNTR"/>
</dbReference>
<keyword evidence="2" id="KW-0663">Pyridoxal phosphate</keyword>
<gene>
    <name evidence="7" type="ORF">F945_01765</name>
</gene>
<dbReference type="InterPro" id="IPR015424">
    <property type="entry name" value="PyrdxlP-dep_Trfase"/>
</dbReference>
<dbReference type="Proteomes" id="UP000014568">
    <property type="component" value="Unassembled WGS sequence"/>
</dbReference>
<dbReference type="GO" id="GO:0003700">
    <property type="term" value="F:DNA-binding transcription factor activity"/>
    <property type="evidence" value="ECO:0007669"/>
    <property type="project" value="InterPro"/>
</dbReference>
<evidence type="ECO:0000313" key="8">
    <source>
        <dbReference type="Proteomes" id="UP000014568"/>
    </source>
</evidence>
<reference evidence="7 8" key="1">
    <citation type="submission" date="2013-06" db="EMBL/GenBank/DDBJ databases">
        <title>The Genome Sequence of Acinetobacter rudis CIP 110305.</title>
        <authorList>
            <consortium name="The Broad Institute Genome Sequencing Platform"/>
            <consortium name="The Broad Institute Genome Sequencing Center for Infectious Disease"/>
            <person name="Cerqueira G."/>
            <person name="Feldgarden M."/>
            <person name="Courvalin P."/>
            <person name="Perichon B."/>
            <person name="Grillot-Courvalin C."/>
            <person name="Clermont D."/>
            <person name="Rocha E."/>
            <person name="Yoon E.-J."/>
            <person name="Nemec A."/>
            <person name="Young S.K."/>
            <person name="Zeng Q."/>
            <person name="Gargeya S."/>
            <person name="Fitzgerald M."/>
            <person name="Abouelleil A."/>
            <person name="Alvarado L."/>
            <person name="Berlin A.M."/>
            <person name="Chapman S.B."/>
            <person name="Dewar J."/>
            <person name="Goldberg J."/>
            <person name="Griggs A."/>
            <person name="Gujja S."/>
            <person name="Hansen M."/>
            <person name="Howarth C."/>
            <person name="Imamovic A."/>
            <person name="Larimer J."/>
            <person name="McCowan C."/>
            <person name="Murphy C."/>
            <person name="Pearson M."/>
            <person name="Priest M."/>
            <person name="Roberts A."/>
            <person name="Saif S."/>
            <person name="Shea T."/>
            <person name="Sykes S."/>
            <person name="Wortman J."/>
            <person name="Nusbaum C."/>
            <person name="Birren B."/>
        </authorList>
    </citation>
    <scope>NUCLEOTIDE SEQUENCE [LARGE SCALE GENOMIC DNA]</scope>
    <source>
        <strain evidence="7 8">CIP 110305</strain>
    </source>
</reference>
<dbReference type="InterPro" id="IPR000524">
    <property type="entry name" value="Tscrpt_reg_HTH_GntR"/>
</dbReference>
<dbReference type="PROSITE" id="PS50949">
    <property type="entry name" value="HTH_GNTR"/>
    <property type="match status" value="1"/>
</dbReference>
<dbReference type="Gene3D" id="1.10.10.10">
    <property type="entry name" value="Winged helix-like DNA-binding domain superfamily/Winged helix DNA-binding domain"/>
    <property type="match status" value="1"/>
</dbReference>
<evidence type="ECO:0000256" key="5">
    <source>
        <dbReference type="ARBA" id="ARBA00023163"/>
    </source>
</evidence>
<evidence type="ECO:0000256" key="2">
    <source>
        <dbReference type="ARBA" id="ARBA00022898"/>
    </source>
</evidence>
<keyword evidence="8" id="KW-1185">Reference proteome</keyword>
<keyword evidence="5" id="KW-0804">Transcription</keyword>
<comment type="caution">
    <text evidence="7">The sequence shown here is derived from an EMBL/GenBank/DDBJ whole genome shotgun (WGS) entry which is preliminary data.</text>
</comment>
<dbReference type="EMBL" id="ATGI01000022">
    <property type="protein sequence ID" value="EPF73886.1"/>
    <property type="molecule type" value="Genomic_DNA"/>
</dbReference>
<accession>S3P4X5</accession>
<dbReference type="PATRIC" id="fig|421052.3.peg.1723"/>
<dbReference type="OrthoDB" id="5450856at2"/>
<evidence type="ECO:0000256" key="4">
    <source>
        <dbReference type="ARBA" id="ARBA00023125"/>
    </source>
</evidence>
<dbReference type="GO" id="GO:0003677">
    <property type="term" value="F:DNA binding"/>
    <property type="evidence" value="ECO:0007669"/>
    <property type="project" value="UniProtKB-KW"/>
</dbReference>
<comment type="similarity">
    <text evidence="1">In the C-terminal section; belongs to the class-I pyridoxal-phosphate-dependent aminotransferase family.</text>
</comment>
<dbReference type="PANTHER" id="PTHR46577:SF1">
    <property type="entry name" value="HTH-TYPE TRANSCRIPTIONAL REGULATORY PROTEIN GABR"/>
    <property type="match status" value="1"/>
</dbReference>
<dbReference type="HOGENOM" id="CLU_017584_2_0_6"/>
<dbReference type="CDD" id="cd00609">
    <property type="entry name" value="AAT_like"/>
    <property type="match status" value="1"/>
</dbReference>
<dbReference type="CDD" id="cd07377">
    <property type="entry name" value="WHTH_GntR"/>
    <property type="match status" value="1"/>
</dbReference>
<evidence type="ECO:0000256" key="1">
    <source>
        <dbReference type="ARBA" id="ARBA00005384"/>
    </source>
</evidence>
<dbReference type="InterPro" id="IPR015421">
    <property type="entry name" value="PyrdxlP-dep_Trfase_major"/>
</dbReference>